<gene>
    <name evidence="8" type="ORF">AYI68_g7768</name>
</gene>
<evidence type="ECO:0000313" key="9">
    <source>
        <dbReference type="Proteomes" id="UP000187455"/>
    </source>
</evidence>
<proteinExistence type="predicted"/>
<keyword evidence="3 6" id="KW-1133">Transmembrane helix</keyword>
<dbReference type="Pfam" id="PF03798">
    <property type="entry name" value="TRAM_LAG1_CLN8"/>
    <property type="match status" value="1"/>
</dbReference>
<feature type="domain" description="TLC" evidence="7">
    <location>
        <begin position="1"/>
        <end position="106"/>
    </location>
</feature>
<dbReference type="GO" id="GO:0005783">
    <property type="term" value="C:endoplasmic reticulum"/>
    <property type="evidence" value="ECO:0007669"/>
    <property type="project" value="TreeGrafter"/>
</dbReference>
<comment type="subcellular location">
    <subcellularLocation>
        <location evidence="1">Membrane</location>
        <topology evidence="1">Multi-pass membrane protein</topology>
    </subcellularLocation>
</comment>
<sequence>MAYVPAILSFEFSTIFLNLIWFTDKLGHAGSTMMLVNATGLLLAFVFVRIIYGISSFYSLFVLISTNARAVGPYFLITLTISMFILSSLNIFWLYKIILSFYRKFSSPKGSEKKSS</sequence>
<dbReference type="PROSITE" id="PS50922">
    <property type="entry name" value="TLC"/>
    <property type="match status" value="1"/>
</dbReference>
<dbReference type="GO" id="GO:0055088">
    <property type="term" value="P:lipid homeostasis"/>
    <property type="evidence" value="ECO:0007669"/>
    <property type="project" value="TreeGrafter"/>
</dbReference>
<dbReference type="STRING" id="133383.A0A1R0GMT2"/>
<dbReference type="InterPro" id="IPR050846">
    <property type="entry name" value="TLCD"/>
</dbReference>
<dbReference type="Proteomes" id="UP000187455">
    <property type="component" value="Unassembled WGS sequence"/>
</dbReference>
<dbReference type="AlphaFoldDB" id="A0A1R0GMT2"/>
<accession>A0A1R0GMT2</accession>
<evidence type="ECO:0000313" key="8">
    <source>
        <dbReference type="EMBL" id="OLY78187.1"/>
    </source>
</evidence>
<keyword evidence="9" id="KW-1185">Reference proteome</keyword>
<evidence type="ECO:0000256" key="6">
    <source>
        <dbReference type="SAM" id="Phobius"/>
    </source>
</evidence>
<dbReference type="PANTHER" id="PTHR13439:SF0">
    <property type="entry name" value="TOPOISOMERASE I DAMAGE AFFECTED PROTEIN 4"/>
    <property type="match status" value="1"/>
</dbReference>
<evidence type="ECO:0000259" key="7">
    <source>
        <dbReference type="PROSITE" id="PS50922"/>
    </source>
</evidence>
<keyword evidence="2 5" id="KW-0812">Transmembrane</keyword>
<dbReference type="GO" id="GO:0016020">
    <property type="term" value="C:membrane"/>
    <property type="evidence" value="ECO:0007669"/>
    <property type="project" value="UniProtKB-SubCell"/>
</dbReference>
<evidence type="ECO:0000256" key="4">
    <source>
        <dbReference type="ARBA" id="ARBA00023136"/>
    </source>
</evidence>
<evidence type="ECO:0000256" key="2">
    <source>
        <dbReference type="ARBA" id="ARBA00022692"/>
    </source>
</evidence>
<reference evidence="8 9" key="1">
    <citation type="journal article" date="2016" name="Mol. Biol. Evol.">
        <title>Genome-Wide Survey of Gut Fungi (Harpellales) Reveals the First Horizontally Transferred Ubiquitin Gene from a Mosquito Host.</title>
        <authorList>
            <person name="Wang Y."/>
            <person name="White M.M."/>
            <person name="Kvist S."/>
            <person name="Moncalvo J.M."/>
        </authorList>
    </citation>
    <scope>NUCLEOTIDE SEQUENCE [LARGE SCALE GENOMIC DNA]</scope>
    <source>
        <strain evidence="8 9">ALG-7-W6</strain>
    </source>
</reference>
<organism evidence="8 9">
    <name type="scientific">Smittium mucronatum</name>
    <dbReference type="NCBI Taxonomy" id="133383"/>
    <lineage>
        <taxon>Eukaryota</taxon>
        <taxon>Fungi</taxon>
        <taxon>Fungi incertae sedis</taxon>
        <taxon>Zoopagomycota</taxon>
        <taxon>Kickxellomycotina</taxon>
        <taxon>Harpellomycetes</taxon>
        <taxon>Harpellales</taxon>
        <taxon>Legeriomycetaceae</taxon>
        <taxon>Smittium</taxon>
    </lineage>
</organism>
<protein>
    <submittedName>
        <fullName evidence="8">Putative TLC domain-containing protein</fullName>
    </submittedName>
</protein>
<dbReference type="OrthoDB" id="10266980at2759"/>
<name>A0A1R0GMT2_9FUNG</name>
<comment type="caution">
    <text evidence="8">The sequence shown here is derived from an EMBL/GenBank/DDBJ whole genome shotgun (WGS) entry which is preliminary data.</text>
</comment>
<keyword evidence="4 5" id="KW-0472">Membrane</keyword>
<evidence type="ECO:0000256" key="3">
    <source>
        <dbReference type="ARBA" id="ARBA00022989"/>
    </source>
</evidence>
<dbReference type="EMBL" id="LSSL01007033">
    <property type="protein sequence ID" value="OLY78187.1"/>
    <property type="molecule type" value="Genomic_DNA"/>
</dbReference>
<evidence type="ECO:0000256" key="5">
    <source>
        <dbReference type="PROSITE-ProRule" id="PRU00205"/>
    </source>
</evidence>
<dbReference type="InterPro" id="IPR006634">
    <property type="entry name" value="TLC-dom"/>
</dbReference>
<feature type="transmembrane region" description="Helical" evidence="6">
    <location>
        <begin position="35"/>
        <end position="54"/>
    </location>
</feature>
<dbReference type="PANTHER" id="PTHR13439">
    <property type="entry name" value="CT120 PROTEIN"/>
    <property type="match status" value="1"/>
</dbReference>
<evidence type="ECO:0000256" key="1">
    <source>
        <dbReference type="ARBA" id="ARBA00004141"/>
    </source>
</evidence>
<feature type="transmembrane region" description="Helical" evidence="6">
    <location>
        <begin position="74"/>
        <end position="95"/>
    </location>
</feature>
<feature type="transmembrane region" description="Helical" evidence="6">
    <location>
        <begin position="6"/>
        <end position="23"/>
    </location>
</feature>